<evidence type="ECO:0000256" key="10">
    <source>
        <dbReference type="SAM" id="Phobius"/>
    </source>
</evidence>
<feature type="transmembrane region" description="Helical" evidence="10">
    <location>
        <begin position="58"/>
        <end position="80"/>
    </location>
</feature>
<gene>
    <name evidence="11" type="primary">ND4L</name>
</gene>
<evidence type="ECO:0000256" key="6">
    <source>
        <dbReference type="ARBA" id="ARBA00022989"/>
    </source>
</evidence>
<protein>
    <recommendedName>
        <fullName evidence="3">NADH-ubiquinone oxidoreductase chain 4L</fullName>
    </recommendedName>
    <alternativeName>
        <fullName evidence="9">NADH dehydrogenase subunit 4L</fullName>
    </alternativeName>
</protein>
<evidence type="ECO:0000256" key="2">
    <source>
        <dbReference type="ARBA" id="ARBA00010519"/>
    </source>
</evidence>
<sequence length="96" mass="10720">MVKIMLLSYTFLLLLHIYLFSISSFYLSTLLTLEAMVLALLIFSVVFSFNLMESLSLFLIILTLSVCEASIGLTLLISLVKVQGNDFINSNTSMLT</sequence>
<evidence type="ECO:0000256" key="4">
    <source>
        <dbReference type="ARBA" id="ARBA00022692"/>
    </source>
</evidence>
<accession>A0A224A289</accession>
<comment type="similarity">
    <text evidence="2">Belongs to the complex I subunit 4L family.</text>
</comment>
<evidence type="ECO:0000256" key="5">
    <source>
        <dbReference type="ARBA" id="ARBA00022967"/>
    </source>
</evidence>
<proteinExistence type="inferred from homology"/>
<name>A0A224A289_9EUPU</name>
<evidence type="ECO:0000256" key="8">
    <source>
        <dbReference type="ARBA" id="ARBA00023136"/>
    </source>
</evidence>
<evidence type="ECO:0000313" key="11">
    <source>
        <dbReference type="EMBL" id="BBA10784.1"/>
    </source>
</evidence>
<evidence type="ECO:0000256" key="9">
    <source>
        <dbReference type="ARBA" id="ARBA00031586"/>
    </source>
</evidence>
<reference evidence="11" key="1">
    <citation type="journal article" date="2017" name="Zool. J. Linn. Soc.">
        <title>Molecular phylogeny, frequent parallel evolution and new system of Japanese clausiliid land snails (Gastropoda: Stylommatophora).</title>
        <authorList>
            <person name="Motochin R."/>
            <person name="Wang M."/>
            <person name="Ueshima R."/>
        </authorList>
    </citation>
    <scope>NUCLEOTIDE SEQUENCE</scope>
    <source>
        <strain evidence="11">T147</strain>
        <tissue evidence="11">Muscle</tissue>
    </source>
</reference>
<geneLocation type="mitochondrion" evidence="11"/>
<keyword evidence="5" id="KW-1278">Translocase</keyword>
<dbReference type="InterPro" id="IPR039428">
    <property type="entry name" value="NUOK/Mnh_C1-like"/>
</dbReference>
<evidence type="ECO:0000256" key="1">
    <source>
        <dbReference type="ARBA" id="ARBA00004141"/>
    </source>
</evidence>
<organism evidence="11">
    <name type="scientific">Zaptyx kosakai</name>
    <dbReference type="NCBI Taxonomy" id="1290007"/>
    <lineage>
        <taxon>Eukaryota</taxon>
        <taxon>Metazoa</taxon>
        <taxon>Spiralia</taxon>
        <taxon>Lophotrochozoa</taxon>
        <taxon>Mollusca</taxon>
        <taxon>Gastropoda</taxon>
        <taxon>Heterobranchia</taxon>
        <taxon>Euthyneura</taxon>
        <taxon>Panpulmonata</taxon>
        <taxon>Eupulmonata</taxon>
        <taxon>Stylommatophora</taxon>
        <taxon>Helicina</taxon>
        <taxon>Clausilioidea</taxon>
        <taxon>Clausiliidae</taxon>
        <taxon>Phaedusinae</taxon>
        <taxon>Zaptyx</taxon>
    </lineage>
</organism>
<keyword evidence="8 10" id="KW-0472">Membrane</keyword>
<comment type="subcellular location">
    <subcellularLocation>
        <location evidence="1">Membrane</location>
        <topology evidence="1">Multi-pass membrane protein</topology>
    </subcellularLocation>
</comment>
<dbReference type="EMBL" id="LC172136">
    <property type="protein sequence ID" value="BBA10784.1"/>
    <property type="molecule type" value="Genomic_DNA"/>
</dbReference>
<keyword evidence="6 10" id="KW-1133">Transmembrane helix</keyword>
<feature type="transmembrane region" description="Helical" evidence="10">
    <location>
        <begin position="6"/>
        <end position="28"/>
    </location>
</feature>
<keyword evidence="11" id="KW-0496">Mitochondrion</keyword>
<evidence type="ECO:0000256" key="3">
    <source>
        <dbReference type="ARBA" id="ARBA00016612"/>
    </source>
</evidence>
<evidence type="ECO:0000256" key="7">
    <source>
        <dbReference type="ARBA" id="ARBA00023027"/>
    </source>
</evidence>
<dbReference type="Pfam" id="PF00420">
    <property type="entry name" value="Oxidored_q2"/>
    <property type="match status" value="1"/>
</dbReference>
<dbReference type="Gene3D" id="1.10.287.3510">
    <property type="match status" value="1"/>
</dbReference>
<keyword evidence="7" id="KW-0520">NAD</keyword>
<keyword evidence="4 10" id="KW-0812">Transmembrane</keyword>
<feature type="transmembrane region" description="Helical" evidence="10">
    <location>
        <begin position="35"/>
        <end position="52"/>
    </location>
</feature>
<dbReference type="AlphaFoldDB" id="A0A224A289"/>
<dbReference type="GO" id="GO:0016020">
    <property type="term" value="C:membrane"/>
    <property type="evidence" value="ECO:0007669"/>
    <property type="project" value="UniProtKB-SubCell"/>
</dbReference>